<proteinExistence type="predicted"/>
<name>A0A396ITD0_MEDTR</name>
<dbReference type="PANTHER" id="PTHR32108">
    <property type="entry name" value="DNA-DIRECTED RNA POLYMERASE SUBUNIT ALPHA"/>
    <property type="match status" value="1"/>
</dbReference>
<reference evidence="1" key="1">
    <citation type="journal article" date="2018" name="Nat. Plants">
        <title>Whole-genome landscape of Medicago truncatula symbiotic genes.</title>
        <authorList>
            <person name="Pecrix Y."/>
            <person name="Gamas P."/>
            <person name="Carrere S."/>
        </authorList>
    </citation>
    <scope>NUCLEOTIDE SEQUENCE</scope>
    <source>
        <tissue evidence="1">Leaves</tissue>
    </source>
</reference>
<sequence length="167" mass="18449">MIENRVEVPLASLAMVSNIAEGTTAALRSGRVRPPLFQKKAATPTTPPIDNATLTNVSPVTKDVSRPSHSIEDFNLDKILRIIKRSDYKIVDQLLQTPSKISVLSLLLSFEAHRNTLLKVLEQAYVDHEVTVDRFGDIVGNITACNNLWFSEDELPEVGKLQAGETL</sequence>
<dbReference type="Gramene" id="rna14134">
    <property type="protein sequence ID" value="RHN66197.1"/>
    <property type="gene ID" value="gene14134"/>
</dbReference>
<dbReference type="AlphaFoldDB" id="A0A396ITD0"/>
<accession>A0A396ITD0</accession>
<protein>
    <submittedName>
        <fullName evidence="1">Uncharacterized protein</fullName>
    </submittedName>
</protein>
<dbReference type="Proteomes" id="UP000265566">
    <property type="component" value="Chromosome 3"/>
</dbReference>
<dbReference type="PANTHER" id="PTHR32108:SF9">
    <property type="entry name" value="REVERSE TRANSCRIPTASE RNASE H-LIKE DOMAIN-CONTAINING PROTEIN"/>
    <property type="match status" value="1"/>
</dbReference>
<organism evidence="1">
    <name type="scientific">Medicago truncatula</name>
    <name type="common">Barrel medic</name>
    <name type="synonym">Medicago tribuloides</name>
    <dbReference type="NCBI Taxonomy" id="3880"/>
    <lineage>
        <taxon>Eukaryota</taxon>
        <taxon>Viridiplantae</taxon>
        <taxon>Streptophyta</taxon>
        <taxon>Embryophyta</taxon>
        <taxon>Tracheophyta</taxon>
        <taxon>Spermatophyta</taxon>
        <taxon>Magnoliopsida</taxon>
        <taxon>eudicotyledons</taxon>
        <taxon>Gunneridae</taxon>
        <taxon>Pentapetalae</taxon>
        <taxon>rosids</taxon>
        <taxon>fabids</taxon>
        <taxon>Fabales</taxon>
        <taxon>Fabaceae</taxon>
        <taxon>Papilionoideae</taxon>
        <taxon>50 kb inversion clade</taxon>
        <taxon>NPAAA clade</taxon>
        <taxon>Hologalegina</taxon>
        <taxon>IRL clade</taxon>
        <taxon>Trifolieae</taxon>
        <taxon>Medicago</taxon>
    </lineage>
</organism>
<comment type="caution">
    <text evidence="1">The sequence shown here is derived from an EMBL/GenBank/DDBJ whole genome shotgun (WGS) entry which is preliminary data.</text>
</comment>
<evidence type="ECO:0000313" key="1">
    <source>
        <dbReference type="EMBL" id="RHN66197.1"/>
    </source>
</evidence>
<dbReference type="EMBL" id="PSQE01000003">
    <property type="protein sequence ID" value="RHN66197.1"/>
    <property type="molecule type" value="Genomic_DNA"/>
</dbReference>
<gene>
    <name evidence="1" type="ORF">MtrunA17_Chr3g0088231</name>
</gene>